<reference evidence="1" key="1">
    <citation type="submission" date="2022-10" db="EMBL/GenBank/DDBJ databases">
        <title>Culturing micro-colonial fungi from biological soil crusts in the Mojave desert and describing Neophaeococcomyces mojavensis, and introducing the new genera and species Taxawa tesnikishii.</title>
        <authorList>
            <person name="Kurbessoian T."/>
            <person name="Stajich J.E."/>
        </authorList>
    </citation>
    <scope>NUCLEOTIDE SEQUENCE</scope>
    <source>
        <strain evidence="1">JES_115</strain>
    </source>
</reference>
<gene>
    <name evidence="1" type="ORF">H2199_007173</name>
</gene>
<evidence type="ECO:0000313" key="1">
    <source>
        <dbReference type="EMBL" id="KAJ9637683.1"/>
    </source>
</evidence>
<keyword evidence="2" id="KW-1185">Reference proteome</keyword>
<accession>A0ACC2YRQ5</accession>
<proteinExistence type="predicted"/>
<organism evidence="1 2">
    <name type="scientific">Coniosporium tulheliwenetii</name>
    <dbReference type="NCBI Taxonomy" id="3383036"/>
    <lineage>
        <taxon>Eukaryota</taxon>
        <taxon>Fungi</taxon>
        <taxon>Dikarya</taxon>
        <taxon>Ascomycota</taxon>
        <taxon>Pezizomycotina</taxon>
        <taxon>Dothideomycetes</taxon>
        <taxon>Dothideomycetes incertae sedis</taxon>
        <taxon>Coniosporium</taxon>
    </lineage>
</organism>
<comment type="caution">
    <text evidence="1">The sequence shown here is derived from an EMBL/GenBank/DDBJ whole genome shotgun (WGS) entry which is preliminary data.</text>
</comment>
<name>A0ACC2YRQ5_9PEZI</name>
<dbReference type="EMBL" id="JAPDRP010000022">
    <property type="protein sequence ID" value="KAJ9637683.1"/>
    <property type="molecule type" value="Genomic_DNA"/>
</dbReference>
<dbReference type="Proteomes" id="UP001172680">
    <property type="component" value="Unassembled WGS sequence"/>
</dbReference>
<protein>
    <submittedName>
        <fullName evidence="1">Uncharacterized protein</fullName>
    </submittedName>
</protein>
<sequence>MPASYVPSTTYAPSPSSQSGTAVSGTTVGDTTIASLWTRHEALKTVEADKNNLIEQEILFRYEFLSDQLKKECEDLDREREYNRQSQRSIKDLEDRIRRMKAFMERDPFILVLIDGDGMIFQDNLLQEGENGGRKAAHILHTEVSEYIQSIESGLPSDVKIVTRIYANIKGLAETCIRAGIVDKISAVEEFVRGFTRGKNLFDFVDVGPRKDRADDKLTETFKLYLYDFHCLHILFGCSHDNGYARLLEEYTTDQGFVSRITLLEGVPFEKELVTLPFMTKKFENLFRSSKINLYGNQSQITPFAPPGLGTTPLYGNPISNQAFPLLPTKEPSTPTLTTSWAAALAKPGPSPSLTPAAPLKAAAASTLAPTPTTILHNRKGQRIDPAVRNYDKEEVSRVKRLKMCNVHFLRRDCPFGTACTHRHDYKPTATELETLRLVARMAPCDYGSACQDVKCIYGHVCPAPDKKGTKGCIFGETCKFPAELHGVDMEVVRFTKA</sequence>
<evidence type="ECO:0000313" key="2">
    <source>
        <dbReference type="Proteomes" id="UP001172680"/>
    </source>
</evidence>